<keyword evidence="6" id="KW-0067">ATP-binding</keyword>
<evidence type="ECO:0000256" key="6">
    <source>
        <dbReference type="ARBA" id="ARBA00022840"/>
    </source>
</evidence>
<keyword evidence="3 9" id="KW-0808">Transferase</keyword>
<dbReference type="GO" id="GO:0009090">
    <property type="term" value="P:homoserine biosynthetic process"/>
    <property type="evidence" value="ECO:0007669"/>
    <property type="project" value="TreeGrafter"/>
</dbReference>
<keyword evidence="5 9" id="KW-0418">Kinase</keyword>
<dbReference type="KEGG" id="emi:Emin_0034"/>
<reference evidence="9 10" key="1">
    <citation type="journal article" date="2009" name="Appl. Environ. Microbiol.">
        <title>Genomic analysis of 'Elusimicrobium minutum,' the first cultivated representative of the phylum 'Elusimicrobia' (formerly termite group 1).</title>
        <authorList>
            <person name="Herlemann D.P.R."/>
            <person name="Geissinger O."/>
            <person name="Ikeda-Ohtsubo W."/>
            <person name="Kunin V."/>
            <person name="Sun H."/>
            <person name="Lapidus A."/>
            <person name="Hugenholtz P."/>
            <person name="Brune A."/>
        </authorList>
    </citation>
    <scope>NUCLEOTIDE SEQUENCE [LARGE SCALE GENOMIC DNA]</scope>
    <source>
        <strain evidence="9 10">Pei191</strain>
    </source>
</reference>
<name>B2KAQ6_ELUMP</name>
<dbReference type="Proteomes" id="UP000001029">
    <property type="component" value="Chromosome"/>
</dbReference>
<dbReference type="AlphaFoldDB" id="B2KAQ6"/>
<feature type="domain" description="Aspartate/glutamate/uridylate kinase" evidence="8">
    <location>
        <begin position="4"/>
        <end position="231"/>
    </location>
</feature>
<proteinExistence type="inferred from homology"/>
<dbReference type="Pfam" id="PF00696">
    <property type="entry name" value="AA_kinase"/>
    <property type="match status" value="1"/>
</dbReference>
<dbReference type="GO" id="GO:0005829">
    <property type="term" value="C:cytosol"/>
    <property type="evidence" value="ECO:0007669"/>
    <property type="project" value="TreeGrafter"/>
</dbReference>
<comment type="catalytic activity">
    <reaction evidence="7">
        <text>L-aspartate + ATP = 4-phospho-L-aspartate + ADP</text>
        <dbReference type="Rhea" id="RHEA:23776"/>
        <dbReference type="ChEBI" id="CHEBI:29991"/>
        <dbReference type="ChEBI" id="CHEBI:30616"/>
        <dbReference type="ChEBI" id="CHEBI:57535"/>
        <dbReference type="ChEBI" id="CHEBI:456216"/>
        <dbReference type="EC" id="2.7.2.4"/>
    </reaction>
</comment>
<evidence type="ECO:0000256" key="2">
    <source>
        <dbReference type="ARBA" id="ARBA00013059"/>
    </source>
</evidence>
<dbReference type="InterPro" id="IPR001048">
    <property type="entry name" value="Asp/Glu/Uridylate_kinase"/>
</dbReference>
<gene>
    <name evidence="9" type="ordered locus">Emin_0034</name>
</gene>
<evidence type="ECO:0000256" key="3">
    <source>
        <dbReference type="ARBA" id="ARBA00022679"/>
    </source>
</evidence>
<dbReference type="InterPro" id="IPR036393">
    <property type="entry name" value="AceGlu_kinase-like_sf"/>
</dbReference>
<evidence type="ECO:0000313" key="10">
    <source>
        <dbReference type="Proteomes" id="UP000001029"/>
    </source>
</evidence>
<dbReference type="GO" id="GO:0004072">
    <property type="term" value="F:aspartate kinase activity"/>
    <property type="evidence" value="ECO:0007669"/>
    <property type="project" value="UniProtKB-EC"/>
</dbReference>
<keyword evidence="4" id="KW-0547">Nucleotide-binding</keyword>
<dbReference type="HOGENOM" id="CLU_009116_3_0_0"/>
<organism evidence="9 10">
    <name type="scientific">Elusimicrobium minutum (strain Pei191)</name>
    <dbReference type="NCBI Taxonomy" id="445932"/>
    <lineage>
        <taxon>Bacteria</taxon>
        <taxon>Pseudomonadati</taxon>
        <taxon>Elusimicrobiota</taxon>
        <taxon>Elusimicrobia</taxon>
        <taxon>Elusimicrobiales</taxon>
        <taxon>Elusimicrobiaceae</taxon>
        <taxon>Elusimicrobium</taxon>
    </lineage>
</organism>
<accession>B2KAQ6</accession>
<dbReference type="EC" id="2.7.2.4" evidence="2"/>
<evidence type="ECO:0000256" key="1">
    <source>
        <dbReference type="ARBA" id="ARBA00010122"/>
    </source>
</evidence>
<dbReference type="SUPFAM" id="SSF53633">
    <property type="entry name" value="Carbamate kinase-like"/>
    <property type="match status" value="1"/>
</dbReference>
<evidence type="ECO:0000256" key="4">
    <source>
        <dbReference type="ARBA" id="ARBA00022741"/>
    </source>
</evidence>
<dbReference type="RefSeq" id="WP_012414217.1">
    <property type="nucleotide sequence ID" value="NC_010644.1"/>
</dbReference>
<evidence type="ECO:0000256" key="7">
    <source>
        <dbReference type="ARBA" id="ARBA00047872"/>
    </source>
</evidence>
<dbReference type="OrthoDB" id="9799110at2"/>
<evidence type="ECO:0000313" key="9">
    <source>
        <dbReference type="EMBL" id="ACC97602.1"/>
    </source>
</evidence>
<sequence>MNENVVVMKFGGNTLANKEKILLAVDLIKNRIENGKKPVIVASANGNMTDILLDNAYSLSENPDKRELDMLITTGERISVALLSIALRARGVNSVSLTGSQIGLVTTSQHSGADILALKSDRLFKEIASGNVPIVAGFQGIGENKEITTLKRGGSDVSAVFLASELGGNSVAMIKDVTGVYDKDPNKHEDAQKLDLIDFDVMYKLALEGANILHPDAVKLAKEKNVKIEIVYYKDGKVGTVIK</sequence>
<keyword evidence="10" id="KW-1185">Reference proteome</keyword>
<dbReference type="EMBL" id="CP001055">
    <property type="protein sequence ID" value="ACC97602.1"/>
    <property type="molecule type" value="Genomic_DNA"/>
</dbReference>
<dbReference type="GO" id="GO:0009089">
    <property type="term" value="P:lysine biosynthetic process via diaminopimelate"/>
    <property type="evidence" value="ECO:0007669"/>
    <property type="project" value="TreeGrafter"/>
</dbReference>
<dbReference type="STRING" id="445932.Emin_0034"/>
<dbReference type="PANTHER" id="PTHR21499:SF3">
    <property type="entry name" value="ASPARTOKINASE"/>
    <property type="match status" value="1"/>
</dbReference>
<dbReference type="Gene3D" id="3.40.1160.10">
    <property type="entry name" value="Acetylglutamate kinase-like"/>
    <property type="match status" value="1"/>
</dbReference>
<evidence type="ECO:0000259" key="8">
    <source>
        <dbReference type="Pfam" id="PF00696"/>
    </source>
</evidence>
<dbReference type="PANTHER" id="PTHR21499">
    <property type="entry name" value="ASPARTATE KINASE"/>
    <property type="match status" value="1"/>
</dbReference>
<protein>
    <recommendedName>
        <fullName evidence="2">aspartate kinase</fullName>
        <ecNumber evidence="2">2.7.2.4</ecNumber>
    </recommendedName>
</protein>
<comment type="similarity">
    <text evidence="1">Belongs to the aspartokinase family.</text>
</comment>
<evidence type="ECO:0000256" key="5">
    <source>
        <dbReference type="ARBA" id="ARBA00022777"/>
    </source>
</evidence>